<protein>
    <recommendedName>
        <fullName evidence="9">Polysaccharide biosynthesis protein</fullName>
    </recommendedName>
</protein>
<evidence type="ECO:0000256" key="1">
    <source>
        <dbReference type="ARBA" id="ARBA00004651"/>
    </source>
</evidence>
<evidence type="ECO:0000256" key="5">
    <source>
        <dbReference type="ARBA" id="ARBA00023136"/>
    </source>
</evidence>
<dbReference type="PANTHER" id="PTHR30250:SF11">
    <property type="entry name" value="O-ANTIGEN TRANSPORTER-RELATED"/>
    <property type="match status" value="1"/>
</dbReference>
<accession>A0A0A0BZY6</accession>
<evidence type="ECO:0008006" key="9">
    <source>
        <dbReference type="Google" id="ProtNLM"/>
    </source>
</evidence>
<feature type="transmembrane region" description="Helical" evidence="6">
    <location>
        <begin position="148"/>
        <end position="171"/>
    </location>
</feature>
<feature type="transmembrane region" description="Helical" evidence="6">
    <location>
        <begin position="290"/>
        <end position="311"/>
    </location>
</feature>
<feature type="transmembrane region" description="Helical" evidence="6">
    <location>
        <begin position="177"/>
        <end position="194"/>
    </location>
</feature>
<name>A0A0A0BZY6_9CELL</name>
<dbReference type="InterPro" id="IPR050833">
    <property type="entry name" value="Poly_Biosynth_Transport"/>
</dbReference>
<feature type="transmembrane region" description="Helical" evidence="6">
    <location>
        <begin position="103"/>
        <end position="136"/>
    </location>
</feature>
<comment type="caution">
    <text evidence="7">The sequence shown here is derived from an EMBL/GenBank/DDBJ whole genome shotgun (WGS) entry which is preliminary data.</text>
</comment>
<evidence type="ECO:0000313" key="8">
    <source>
        <dbReference type="Proteomes" id="UP000054314"/>
    </source>
</evidence>
<evidence type="ECO:0000256" key="3">
    <source>
        <dbReference type="ARBA" id="ARBA00022692"/>
    </source>
</evidence>
<feature type="transmembrane region" description="Helical" evidence="6">
    <location>
        <begin position="31"/>
        <end position="53"/>
    </location>
</feature>
<evidence type="ECO:0000256" key="2">
    <source>
        <dbReference type="ARBA" id="ARBA00022475"/>
    </source>
</evidence>
<evidence type="ECO:0000256" key="6">
    <source>
        <dbReference type="SAM" id="Phobius"/>
    </source>
</evidence>
<evidence type="ECO:0000313" key="7">
    <source>
        <dbReference type="EMBL" id="KGM13511.1"/>
    </source>
</evidence>
<comment type="subcellular location">
    <subcellularLocation>
        <location evidence="1">Cell membrane</location>
        <topology evidence="1">Multi-pass membrane protein</topology>
    </subcellularLocation>
</comment>
<proteinExistence type="predicted"/>
<dbReference type="PANTHER" id="PTHR30250">
    <property type="entry name" value="PST FAMILY PREDICTED COLANIC ACID TRANSPORTER"/>
    <property type="match status" value="1"/>
</dbReference>
<keyword evidence="4 6" id="KW-1133">Transmembrane helix</keyword>
<evidence type="ECO:0000256" key="4">
    <source>
        <dbReference type="ARBA" id="ARBA00022989"/>
    </source>
</evidence>
<sequence length="413" mass="44257">MGCGMSETAVRQTRNSRPGLWEIIRRPSLRAVAIMSASSTIAGVVGFGANILMSRQLDPDQRGQVAFVLQLAYLLGPLLMLGVERAALRRDAAETAGAQTRHLVPMALLLGASLLLLVGDARALAAAVAVATAWLVIQRSEALRSHAFRRYTSCFLGYQAVVGVGLLGLFLTGETRWYMWLIPYLVPVVPVLLWELSRILTKPSQTFAAVTRTSMGLLPATLATMLMLRAERVMLPLLASNDQLGLYVAVATATEPVYWIARALADHRAGRTGTDRSVATLVRRLVKDSVLFTVIAAAVGVVVWLLIVPVFGQPYAPARDLVLPLVLAAIALALNRLALAWHLGGPRPSDVSRIEGLTAGVAITTYAVGISLGGALGAAWGTFIVYLIGLLISLVLAVFRQRTENANAPKENQ</sequence>
<keyword evidence="2" id="KW-1003">Cell membrane</keyword>
<dbReference type="GO" id="GO:0005886">
    <property type="term" value="C:plasma membrane"/>
    <property type="evidence" value="ECO:0007669"/>
    <property type="project" value="UniProtKB-SubCell"/>
</dbReference>
<feature type="transmembrane region" description="Helical" evidence="6">
    <location>
        <begin position="65"/>
        <end position="83"/>
    </location>
</feature>
<dbReference type="AlphaFoldDB" id="A0A0A0BZY6"/>
<gene>
    <name evidence="7" type="ORF">N869_13550</name>
</gene>
<keyword evidence="5 6" id="KW-0472">Membrane</keyword>
<feature type="transmembrane region" description="Helical" evidence="6">
    <location>
        <begin position="323"/>
        <end position="344"/>
    </location>
</feature>
<dbReference type="Proteomes" id="UP000054314">
    <property type="component" value="Unassembled WGS sequence"/>
</dbReference>
<dbReference type="EMBL" id="AXCZ01000039">
    <property type="protein sequence ID" value="KGM13511.1"/>
    <property type="molecule type" value="Genomic_DNA"/>
</dbReference>
<organism evidence="7 8">
    <name type="scientific">Cellulomonas bogoriensis 69B4 = DSM 16987</name>
    <dbReference type="NCBI Taxonomy" id="1386082"/>
    <lineage>
        <taxon>Bacteria</taxon>
        <taxon>Bacillati</taxon>
        <taxon>Actinomycetota</taxon>
        <taxon>Actinomycetes</taxon>
        <taxon>Micrococcales</taxon>
        <taxon>Cellulomonadaceae</taxon>
        <taxon>Cellulomonas</taxon>
    </lineage>
</organism>
<keyword evidence="8" id="KW-1185">Reference proteome</keyword>
<keyword evidence="3 6" id="KW-0812">Transmembrane</keyword>
<feature type="transmembrane region" description="Helical" evidence="6">
    <location>
        <begin position="206"/>
        <end position="228"/>
    </location>
</feature>
<feature type="transmembrane region" description="Helical" evidence="6">
    <location>
        <begin position="244"/>
        <end position="261"/>
    </location>
</feature>
<feature type="transmembrane region" description="Helical" evidence="6">
    <location>
        <begin position="356"/>
        <end position="377"/>
    </location>
</feature>
<reference evidence="7 8" key="1">
    <citation type="submission" date="2013-08" db="EMBL/GenBank/DDBJ databases">
        <title>Genome sequencing of Cellulomonas bogoriensis 69B4.</title>
        <authorList>
            <person name="Chen F."/>
            <person name="Li Y."/>
            <person name="Wang G."/>
        </authorList>
    </citation>
    <scope>NUCLEOTIDE SEQUENCE [LARGE SCALE GENOMIC DNA]</scope>
    <source>
        <strain evidence="7 8">69B4</strain>
    </source>
</reference>
<feature type="transmembrane region" description="Helical" evidence="6">
    <location>
        <begin position="383"/>
        <end position="399"/>
    </location>
</feature>